<dbReference type="Gene3D" id="3.40.50.620">
    <property type="entry name" value="HUPs"/>
    <property type="match status" value="2"/>
</dbReference>
<dbReference type="Pfam" id="PF00582">
    <property type="entry name" value="Usp"/>
    <property type="match status" value="2"/>
</dbReference>
<evidence type="ECO:0000256" key="1">
    <source>
        <dbReference type="ARBA" id="ARBA00008791"/>
    </source>
</evidence>
<dbReference type="RefSeq" id="WP_205380956.1">
    <property type="nucleotide sequence ID" value="NZ_JAFFZS010000001.1"/>
</dbReference>
<evidence type="ECO:0000313" key="4">
    <source>
        <dbReference type="EMBL" id="MBN0042728.1"/>
    </source>
</evidence>
<accession>A0ABS2VI08</accession>
<dbReference type="Proteomes" id="UP000788262">
    <property type="component" value="Unassembled WGS sequence"/>
</dbReference>
<feature type="region of interest" description="Disordered" evidence="2">
    <location>
        <begin position="35"/>
        <end position="57"/>
    </location>
</feature>
<evidence type="ECO:0000256" key="2">
    <source>
        <dbReference type="SAM" id="MobiDB-lite"/>
    </source>
</evidence>
<reference evidence="4 5" key="1">
    <citation type="submission" date="2021-02" db="EMBL/GenBank/DDBJ databases">
        <title>Whole genome sequencing of Streptomyces actuosus VRA1.</title>
        <authorList>
            <person name="Sen G."/>
            <person name="Sen A."/>
        </authorList>
    </citation>
    <scope>NUCLEOTIDE SEQUENCE [LARGE SCALE GENOMIC DNA]</scope>
    <source>
        <strain evidence="4 5">VRA1</strain>
    </source>
</reference>
<dbReference type="InterPro" id="IPR014729">
    <property type="entry name" value="Rossmann-like_a/b/a_fold"/>
</dbReference>
<dbReference type="InterPro" id="IPR006016">
    <property type="entry name" value="UspA"/>
</dbReference>
<dbReference type="PANTHER" id="PTHR46268:SF6">
    <property type="entry name" value="UNIVERSAL STRESS PROTEIN UP12"/>
    <property type="match status" value="1"/>
</dbReference>
<name>A0ABS2VI08_STRAS</name>
<evidence type="ECO:0000313" key="5">
    <source>
        <dbReference type="Proteomes" id="UP000788262"/>
    </source>
</evidence>
<comment type="similarity">
    <text evidence="1">Belongs to the universal stress protein A family.</text>
</comment>
<protein>
    <submittedName>
        <fullName evidence="4">Universal stress protein</fullName>
    </submittedName>
</protein>
<sequence length="300" mass="31898">MNRSVVAGVDGSAEGFDAADWAAREALRRGLPLRLVHARKPGPPRGTPDADLSEPTAPEQHARLLLHHALDRLDERYPQLTITAEQVAGDPVAALLAQAADADLLVIGSQGRSGLGGFVSGAVAPAVAARSRRPVVLVRAGRTAEADHLPDAHAGPSLHTPFRDVAVAVDVAEPSADDVLDFAFRAAEFRHAPLRALHAWHVPVTHALPDAEQRGRMRAAAQRELAGRLDPWRRKYPTVVVREALHEGRPAHALVRAAGGAGLLVIGTRRRGRPVGGHTGPVAHALIHHVRCPVALVPHE</sequence>
<feature type="domain" description="UspA" evidence="3">
    <location>
        <begin position="162"/>
        <end position="298"/>
    </location>
</feature>
<feature type="domain" description="UspA" evidence="3">
    <location>
        <begin position="1"/>
        <end position="139"/>
    </location>
</feature>
<gene>
    <name evidence="4" type="ORF">JS756_01100</name>
</gene>
<dbReference type="SUPFAM" id="SSF52402">
    <property type="entry name" value="Adenine nucleotide alpha hydrolases-like"/>
    <property type="match status" value="2"/>
</dbReference>
<dbReference type="EMBL" id="JAFFZS010000001">
    <property type="protein sequence ID" value="MBN0042728.1"/>
    <property type="molecule type" value="Genomic_DNA"/>
</dbReference>
<dbReference type="PRINTS" id="PR01438">
    <property type="entry name" value="UNVRSLSTRESS"/>
</dbReference>
<comment type="caution">
    <text evidence="4">The sequence shown here is derived from an EMBL/GenBank/DDBJ whole genome shotgun (WGS) entry which is preliminary data.</text>
</comment>
<evidence type="ECO:0000259" key="3">
    <source>
        <dbReference type="Pfam" id="PF00582"/>
    </source>
</evidence>
<dbReference type="InterPro" id="IPR006015">
    <property type="entry name" value="Universal_stress_UspA"/>
</dbReference>
<proteinExistence type="inferred from homology"/>
<keyword evidence="5" id="KW-1185">Reference proteome</keyword>
<organism evidence="4 5">
    <name type="scientific">Streptomyces actuosus</name>
    <dbReference type="NCBI Taxonomy" id="1885"/>
    <lineage>
        <taxon>Bacteria</taxon>
        <taxon>Bacillati</taxon>
        <taxon>Actinomycetota</taxon>
        <taxon>Actinomycetes</taxon>
        <taxon>Kitasatosporales</taxon>
        <taxon>Streptomycetaceae</taxon>
        <taxon>Streptomyces</taxon>
    </lineage>
</organism>
<dbReference type="PANTHER" id="PTHR46268">
    <property type="entry name" value="STRESS RESPONSE PROTEIN NHAX"/>
    <property type="match status" value="1"/>
</dbReference>